<gene>
    <name evidence="2" type="ORF">METZ01_LOCUS60152</name>
</gene>
<sequence>MRNLILLFLFFLPLLSHSQSYIHYIGPVHSKQNSTLFAREQMLYITSPYEEGDVYVKITSYDGTEFFTLSPNGSISYTIGNNGNSKLIITTDDLGKNLDDKGYKVEAFKDDAYTDPVSIFAELRVQAGNQGGNQRMQSNSSFIKGDLAPGKSFRLGHGKFDRFDQYRRVFVTFMAVESGTTNVSISDLREGWDHVLGTEVEYEIDASGNYTFSFTENQTHALALDLDNGSPPQNSDALIGALVTSNKDIVINVGYWGGANAWAGQGRDIGFDQIKPSGNISNEYIFLPAAGDHNIGGNVESTPEYAILVAAESNTKIWLHTNLSDTASVAADYTLNAGEYKIVYFEKYDNKHIYVLSNKRLYGYQNMGGDDSGPQAAAMMLISGINPLASSKINGIYNIEDIAGVNFEMQIKILTKTNPVMTLNGLDYSSLVTESGVIVGREDFSYYGFNSSAISNILSAGTARRLNIESNGPVYGMYYGYSGVQGIAGYFFAFSDFDLDGISDSDDFDDDNDGIYDEWEGDIDTDGDGLVNRLDLDSDNDGCLDVVEAGYTDPDDNGILGTGTTDSVIVNSFGVVIANSDGTAVIDGYTLPNDMDNNGIYDFRQPGEQIEITKHPDNVVINKACLDSTDDTPFFNVVTDNYYTTYTWQISYDNGITWEKIRDLENFSGYNTDTLKIISASSSLNGALFRAIVEDKTFICGVPDTSNVATISLLPDNDLDCITDEDDLDDDNDGILDSDEDTTDIDNDGIPNHFDLDADGDGCNDVTEAGFGDPDDDGILCVSPVVVDSVGRVLCTVGSTCSPFAVDEFNIVADATYNESDSSFLLTPELGNKKGMVWFKNRVDLSESFTVTADLNFGDLNSSGADGIAFVMQPLSTDQGSSGGGIGYAGITPSVAVEFDTWFNSENNDPFSNDHAAVTYNGDVSGHLNSVDLNNIEDGNWHPVKIEWDPNLKTLKVTFDGVVIITHIKDIINDIFNSSPYVYYGFTAATGGSVNNQSVKILESCNVLEGGSISDGYTDPLDGDGNGVEDYREFGSQIVLVSNPTTISISEGLDAFFVASGSDSAGSMVYQWQESEDEGSKWIDLAESDMYVGVDNDTLNIIGVMMSMVGYQYRVVISSPAFVCGEDVYSNFAELTVLSDNDKDKVADVDDLDDDNDGIYDTEEDTTDIDSDGIINSFDLDSDGDGCNDVVEAGFTDGDSDGLLGNSPVTVDSLGVVTSGSDGYTDPIDGDDNGVKDYKEVGAQVDLLSNPISMTISEQLNAYFVASGSIKAGTMVYQWQESTDGGTTWIDLVESATYVGVDDDTLKIINAQLEISTYKYRLAISSPAFVCDVDVYSNFAEIVVLADNDKDEIADVDDLDDDNDGIYDTE</sequence>
<proteinExistence type="predicted"/>
<reference evidence="2" key="1">
    <citation type="submission" date="2018-05" db="EMBL/GenBank/DDBJ databases">
        <authorList>
            <person name="Lanie J.A."/>
            <person name="Ng W.-L."/>
            <person name="Kazmierczak K.M."/>
            <person name="Andrzejewski T.M."/>
            <person name="Davidsen T.M."/>
            <person name="Wayne K.J."/>
            <person name="Tettelin H."/>
            <person name="Glass J.I."/>
            <person name="Rusch D."/>
            <person name="Podicherti R."/>
            <person name="Tsui H.-C.T."/>
            <person name="Winkler M.E."/>
        </authorList>
    </citation>
    <scope>NUCLEOTIDE SEQUENCE</scope>
</reference>
<evidence type="ECO:0000259" key="1">
    <source>
        <dbReference type="Pfam" id="PF17517"/>
    </source>
</evidence>
<dbReference type="InterPro" id="IPR019825">
    <property type="entry name" value="Lectin_legB_Mn/Ca_BS"/>
</dbReference>
<dbReference type="SUPFAM" id="SSF49899">
    <property type="entry name" value="Concanavalin A-like lectins/glucanases"/>
    <property type="match status" value="1"/>
</dbReference>
<feature type="non-terminal residue" evidence="2">
    <location>
        <position position="1370"/>
    </location>
</feature>
<dbReference type="InterPro" id="IPR056573">
    <property type="entry name" value="Lectin_L-type_dom"/>
</dbReference>
<dbReference type="InterPro" id="IPR013320">
    <property type="entry name" value="ConA-like_dom_sf"/>
</dbReference>
<dbReference type="CDD" id="cd01951">
    <property type="entry name" value="lectin_L-type"/>
    <property type="match status" value="1"/>
</dbReference>
<dbReference type="EMBL" id="UINC01003549">
    <property type="protein sequence ID" value="SVA07298.1"/>
    <property type="molecule type" value="Genomic_DNA"/>
</dbReference>
<dbReference type="PANTHER" id="PTHR32401:SF48">
    <property type="entry name" value="LEGUME LECTIN DOMAIN-CONTAINING PROTEIN"/>
    <property type="match status" value="1"/>
</dbReference>
<evidence type="ECO:0000313" key="2">
    <source>
        <dbReference type="EMBL" id="SVA07298.1"/>
    </source>
</evidence>
<accession>A0A381SVD4</accession>
<dbReference type="PANTHER" id="PTHR32401">
    <property type="entry name" value="CONCANAVALIN A-LIKE LECTIN FAMILY PROTEIN"/>
    <property type="match status" value="1"/>
</dbReference>
<organism evidence="2">
    <name type="scientific">marine metagenome</name>
    <dbReference type="NCBI Taxonomy" id="408172"/>
    <lineage>
        <taxon>unclassified sequences</taxon>
        <taxon>metagenomes</taxon>
        <taxon>ecological metagenomes</taxon>
    </lineage>
</organism>
<dbReference type="InterPro" id="IPR050258">
    <property type="entry name" value="Leguminous_Lectin"/>
</dbReference>
<dbReference type="PROSITE" id="PS00307">
    <property type="entry name" value="LECTIN_LEGUME_BETA"/>
    <property type="match status" value="1"/>
</dbReference>
<dbReference type="Gene3D" id="2.60.120.200">
    <property type="match status" value="1"/>
</dbReference>
<protein>
    <recommendedName>
        <fullName evidence="1">IgGFc-binding protein N-terminal domain-containing protein</fullName>
    </recommendedName>
</protein>
<dbReference type="Pfam" id="PF17517">
    <property type="entry name" value="IgGFc_binding"/>
    <property type="match status" value="1"/>
</dbReference>
<dbReference type="InterPro" id="IPR035234">
    <property type="entry name" value="IgGFc-bd_N"/>
</dbReference>
<feature type="domain" description="IgGFc-binding protein N-terminal" evidence="1">
    <location>
        <begin position="165"/>
        <end position="480"/>
    </location>
</feature>
<name>A0A381SVD4_9ZZZZ</name>
<dbReference type="Pfam" id="PF18483">
    <property type="entry name" value="Lectin_L-type_dom"/>
    <property type="match status" value="1"/>
</dbReference>